<evidence type="ECO:0000313" key="2">
    <source>
        <dbReference type="EMBL" id="KAJ7376505.1"/>
    </source>
</evidence>
<dbReference type="Proteomes" id="UP001163046">
    <property type="component" value="Unassembled WGS sequence"/>
</dbReference>
<dbReference type="EMBL" id="MU826397">
    <property type="protein sequence ID" value="KAJ7376505.1"/>
    <property type="molecule type" value="Genomic_DNA"/>
</dbReference>
<comment type="caution">
    <text evidence="2">The sequence shown here is derived from an EMBL/GenBank/DDBJ whole genome shotgun (WGS) entry which is preliminary data.</text>
</comment>
<accession>A0A9W9Z7X4</accession>
<evidence type="ECO:0000313" key="3">
    <source>
        <dbReference type="Proteomes" id="UP001163046"/>
    </source>
</evidence>
<dbReference type="AlphaFoldDB" id="A0A9W9Z7X4"/>
<protein>
    <submittedName>
        <fullName evidence="2">Uncharacterized protein</fullName>
    </submittedName>
</protein>
<feature type="region of interest" description="Disordered" evidence="1">
    <location>
        <begin position="1"/>
        <end position="20"/>
    </location>
</feature>
<organism evidence="2 3">
    <name type="scientific">Desmophyllum pertusum</name>
    <dbReference type="NCBI Taxonomy" id="174260"/>
    <lineage>
        <taxon>Eukaryota</taxon>
        <taxon>Metazoa</taxon>
        <taxon>Cnidaria</taxon>
        <taxon>Anthozoa</taxon>
        <taxon>Hexacorallia</taxon>
        <taxon>Scleractinia</taxon>
        <taxon>Caryophylliina</taxon>
        <taxon>Caryophylliidae</taxon>
        <taxon>Desmophyllum</taxon>
    </lineage>
</organism>
<evidence type="ECO:0000256" key="1">
    <source>
        <dbReference type="SAM" id="MobiDB-lite"/>
    </source>
</evidence>
<keyword evidence="3" id="KW-1185">Reference proteome</keyword>
<name>A0A9W9Z7X4_9CNID</name>
<gene>
    <name evidence="2" type="ORF">OS493_034241</name>
</gene>
<proteinExistence type="predicted"/>
<sequence length="60" mass="6865">MRHHVPVGRAKMAGNVSPTTNRETIHAPVIPDILEKLVKQVRLEITKQYKITDYEIEVTV</sequence>
<reference evidence="2" key="1">
    <citation type="submission" date="2023-01" db="EMBL/GenBank/DDBJ databases">
        <title>Genome assembly of the deep-sea coral Lophelia pertusa.</title>
        <authorList>
            <person name="Herrera S."/>
            <person name="Cordes E."/>
        </authorList>
    </citation>
    <scope>NUCLEOTIDE SEQUENCE</scope>
    <source>
        <strain evidence="2">USNM1676648</strain>
        <tissue evidence="2">Polyp</tissue>
    </source>
</reference>